<evidence type="ECO:0000259" key="2">
    <source>
        <dbReference type="Pfam" id="PF14075"/>
    </source>
</evidence>
<feature type="non-terminal residue" evidence="3">
    <location>
        <position position="1"/>
    </location>
</feature>
<dbReference type="GO" id="GO:0005634">
    <property type="term" value="C:nucleus"/>
    <property type="evidence" value="ECO:0007669"/>
    <property type="project" value="TreeGrafter"/>
</dbReference>
<feature type="compositionally biased region" description="Low complexity" evidence="1">
    <location>
        <begin position="132"/>
        <end position="146"/>
    </location>
</feature>
<keyword evidence="4" id="KW-1185">Reference proteome</keyword>
<dbReference type="Pfam" id="PF14075">
    <property type="entry name" value="UBN_AB"/>
    <property type="match status" value="1"/>
</dbReference>
<protein>
    <recommendedName>
        <fullName evidence="2">Ubinuclein middle domain-containing protein</fullName>
    </recommendedName>
</protein>
<feature type="domain" description="Ubinuclein middle" evidence="2">
    <location>
        <begin position="168"/>
        <end position="393"/>
    </location>
</feature>
<feature type="region of interest" description="Disordered" evidence="1">
    <location>
        <begin position="969"/>
        <end position="1002"/>
    </location>
</feature>
<feature type="region of interest" description="Disordered" evidence="1">
    <location>
        <begin position="791"/>
        <end position="813"/>
    </location>
</feature>
<evidence type="ECO:0000256" key="1">
    <source>
        <dbReference type="SAM" id="MobiDB-lite"/>
    </source>
</evidence>
<feature type="region of interest" description="Disordered" evidence="1">
    <location>
        <begin position="739"/>
        <end position="758"/>
    </location>
</feature>
<name>A0A6L2P9J6_COPFO</name>
<dbReference type="InterPro" id="IPR026947">
    <property type="entry name" value="UBN_middle_dom"/>
</dbReference>
<accession>A0A6L2P9J6</accession>
<dbReference type="InParanoid" id="A0A6L2P9J6"/>
<dbReference type="PANTHER" id="PTHR21669:SF28">
    <property type="entry name" value="YEMANUCLEIN"/>
    <property type="match status" value="1"/>
</dbReference>
<comment type="caution">
    <text evidence="3">The sequence shown here is derived from an EMBL/GenBank/DDBJ whole genome shotgun (WGS) entry which is preliminary data.</text>
</comment>
<feature type="compositionally biased region" description="Basic and acidic residues" evidence="1">
    <location>
        <begin position="841"/>
        <end position="850"/>
    </location>
</feature>
<feature type="compositionally biased region" description="Low complexity" evidence="1">
    <location>
        <begin position="861"/>
        <end position="876"/>
    </location>
</feature>
<dbReference type="Proteomes" id="UP000502823">
    <property type="component" value="Unassembled WGS sequence"/>
</dbReference>
<feature type="region of interest" description="Disordered" evidence="1">
    <location>
        <begin position="124"/>
        <end position="171"/>
    </location>
</feature>
<sequence length="1091" mass="119543">RVIILNEEEDVEGRKVANSVQVKKPKLQGVDQKEELLKKRKLLSHDREILKKKKKRAIDDLVKKKSVTVKDLLREKRESLELGSAAGVEVSPEQKKSAVSCPVSVSKPSNTSIADIIESVVSAAREDDTSKDSASSISKSGSLITTDSEESQDVEDKERGSPNEEVKLPDHLPEDLKELLVALTRRAVESSAEGKCKFFSTEVNSMLLRVEHSCRALPCSSRQAVYGYLATYLPCTKDTLIKRAKKLLIKTEEDKLQEPMRKLKSVIDRMMPSVLENYSKECQRATEENPQIYWELYRYYWSIEELPSPSSDSEVGEGENKATVQKSKVPRRKFPFTHEVRSLLCEVVRIKLQCLELAKSRKESTDLNLRNFLETEVKPLWQPGWMKVSTLLRESREVHASAVLKPKKPAPVKKFAAMPPTSHGPVTNVALQPVTAISQTSTASSNARMKTSPPVSITMTSVPITSGTGSSTSQVPNTAKIKSIFTSEASSVFPHGVSSNVTMRTKCSTQSQNVNSQVHVVCSGASVLSSVSPSYMTSSVRNSPTSTNSTKLSSSQLVTPSSVPNRKKTGSDITIAKVPSSSGKRSPSFHCEKQFPLQSVKQKLTVERISPKTLDLSCSVNRSVTVSSVTTASKAKTSPVELITTSSSVQKSVAVTSLPLMNIPDCISVTPSLPSPSNASVISTVSPPTSTTQKLKMSLQQRIQHDTSLDQTGSVTKTKKTEDDGIEVIKIIKDTRKAEGPKATVKPGGKSENVSLSKSELRKMKTEIPKDQVIPVSGNVSACLEQQPASIVPPAPPCQQEKEVERMKTEEEETAAAADFLSQINESLKNFPNSTPAGSRDIYHHEERLTPCDQEMSMYISPKADSLSPLSALSPSSHHRGNSSHCGEEKDKLNNSKGSDVKKEMEHSAAQDDEESVQIEVDRVMKELIELQGHLNAEKNLDTADSEYSSTKTKVPSITTNCNSSVTASAQGRTQHSKASKQYAESTVSGLGRRPSTGSTDLSKLTYGFQDEFQKHLFQETMNRQEVEDPNSYVMERSEVAVAYSQVNQMTVHSSISNRHNPNSSLEGCVAVPQSRSCGNANSATHFQKQM</sequence>
<dbReference type="OrthoDB" id="68076at2759"/>
<evidence type="ECO:0000313" key="4">
    <source>
        <dbReference type="Proteomes" id="UP000502823"/>
    </source>
</evidence>
<evidence type="ECO:0000313" key="3">
    <source>
        <dbReference type="EMBL" id="GFG28959.1"/>
    </source>
</evidence>
<dbReference type="FunCoup" id="A0A6L2P9J6">
    <property type="interactions" value="1009"/>
</dbReference>
<dbReference type="EMBL" id="BLKM01000104">
    <property type="protein sequence ID" value="GFG28959.1"/>
    <property type="molecule type" value="Genomic_DNA"/>
</dbReference>
<feature type="region of interest" description="Disordered" evidence="1">
    <location>
        <begin position="828"/>
        <end position="917"/>
    </location>
</feature>
<reference evidence="4" key="1">
    <citation type="submission" date="2020-01" db="EMBL/GenBank/DDBJ databases">
        <title>Draft genome sequence of the Termite Coptotermes fromosanus.</title>
        <authorList>
            <person name="Itakura S."/>
            <person name="Yosikawa Y."/>
            <person name="Umezawa K."/>
        </authorList>
    </citation>
    <scope>NUCLEOTIDE SEQUENCE [LARGE SCALE GENOMIC DNA]</scope>
</reference>
<feature type="compositionally biased region" description="Polar residues" evidence="1">
    <location>
        <begin position="541"/>
        <end position="564"/>
    </location>
</feature>
<feature type="region of interest" description="Disordered" evidence="1">
    <location>
        <begin position="440"/>
        <end position="475"/>
    </location>
</feature>
<feature type="compositionally biased region" description="Basic and acidic residues" evidence="1">
    <location>
        <begin position="154"/>
        <end position="171"/>
    </location>
</feature>
<feature type="region of interest" description="Disordered" evidence="1">
    <location>
        <begin position="535"/>
        <end position="590"/>
    </location>
</feature>
<dbReference type="AlphaFoldDB" id="A0A6L2P9J6"/>
<organism evidence="3 4">
    <name type="scientific">Coptotermes formosanus</name>
    <name type="common">Formosan subterranean termite</name>
    <dbReference type="NCBI Taxonomy" id="36987"/>
    <lineage>
        <taxon>Eukaryota</taxon>
        <taxon>Metazoa</taxon>
        <taxon>Ecdysozoa</taxon>
        <taxon>Arthropoda</taxon>
        <taxon>Hexapoda</taxon>
        <taxon>Insecta</taxon>
        <taxon>Pterygota</taxon>
        <taxon>Neoptera</taxon>
        <taxon>Polyneoptera</taxon>
        <taxon>Dictyoptera</taxon>
        <taxon>Blattodea</taxon>
        <taxon>Blattoidea</taxon>
        <taxon>Termitoidae</taxon>
        <taxon>Rhinotermitidae</taxon>
        <taxon>Coptotermes</taxon>
    </lineage>
</organism>
<feature type="compositionally biased region" description="Basic and acidic residues" evidence="1">
    <location>
        <begin position="886"/>
        <end position="910"/>
    </location>
</feature>
<proteinExistence type="predicted"/>
<feature type="non-terminal residue" evidence="3">
    <location>
        <position position="1091"/>
    </location>
</feature>
<dbReference type="GO" id="GO:0006325">
    <property type="term" value="P:chromatin organization"/>
    <property type="evidence" value="ECO:0007669"/>
    <property type="project" value="TreeGrafter"/>
</dbReference>
<gene>
    <name evidence="3" type="ORF">Cfor_02293</name>
</gene>
<feature type="compositionally biased region" description="Polar residues" evidence="1">
    <location>
        <begin position="828"/>
        <end position="837"/>
    </location>
</feature>
<feature type="region of interest" description="Disordered" evidence="1">
    <location>
        <begin position="83"/>
        <end position="108"/>
    </location>
</feature>
<feature type="compositionally biased region" description="Basic and acidic residues" evidence="1">
    <location>
        <begin position="800"/>
        <end position="809"/>
    </location>
</feature>
<dbReference type="PANTHER" id="PTHR21669">
    <property type="entry name" value="CAPZ-INTERACTING PROTEIN AND RELATED PROTEINS"/>
    <property type="match status" value="1"/>
</dbReference>